<feature type="region of interest" description="Disordered" evidence="1">
    <location>
        <begin position="45"/>
        <end position="78"/>
    </location>
</feature>
<sequence length="78" mass="9140">MINVYFLKDYGEHKKGDWALIGREETTVLHFNRTVETYTEHMARMSIKSEPEKPKRKKIEKETAISKQAGRREMAVNG</sequence>
<dbReference type="AlphaFoldDB" id="A0A0F9N9M1"/>
<comment type="caution">
    <text evidence="2">The sequence shown here is derived from an EMBL/GenBank/DDBJ whole genome shotgun (WGS) entry which is preliminary data.</text>
</comment>
<reference evidence="2" key="1">
    <citation type="journal article" date="2015" name="Nature">
        <title>Complex archaea that bridge the gap between prokaryotes and eukaryotes.</title>
        <authorList>
            <person name="Spang A."/>
            <person name="Saw J.H."/>
            <person name="Jorgensen S.L."/>
            <person name="Zaremba-Niedzwiedzka K."/>
            <person name="Martijn J."/>
            <person name="Lind A.E."/>
            <person name="van Eijk R."/>
            <person name="Schleper C."/>
            <person name="Guy L."/>
            <person name="Ettema T.J."/>
        </authorList>
    </citation>
    <scope>NUCLEOTIDE SEQUENCE</scope>
</reference>
<organism evidence="2">
    <name type="scientific">marine sediment metagenome</name>
    <dbReference type="NCBI Taxonomy" id="412755"/>
    <lineage>
        <taxon>unclassified sequences</taxon>
        <taxon>metagenomes</taxon>
        <taxon>ecological metagenomes</taxon>
    </lineage>
</organism>
<evidence type="ECO:0000256" key="1">
    <source>
        <dbReference type="SAM" id="MobiDB-lite"/>
    </source>
</evidence>
<accession>A0A0F9N9M1</accession>
<name>A0A0F9N9M1_9ZZZZ</name>
<protein>
    <submittedName>
        <fullName evidence="2">Uncharacterized protein</fullName>
    </submittedName>
</protein>
<gene>
    <name evidence="2" type="ORF">LCGC14_0993620</name>
</gene>
<dbReference type="EMBL" id="LAZR01003793">
    <property type="protein sequence ID" value="KKN14674.1"/>
    <property type="molecule type" value="Genomic_DNA"/>
</dbReference>
<evidence type="ECO:0000313" key="2">
    <source>
        <dbReference type="EMBL" id="KKN14674.1"/>
    </source>
</evidence>
<proteinExistence type="predicted"/>